<proteinExistence type="predicted"/>
<name>A0AA90H1Y6_9ACTN</name>
<organism evidence="2">
    <name type="scientific">Streptantibioticus silvisoli</name>
    <dbReference type="NCBI Taxonomy" id="2705255"/>
    <lineage>
        <taxon>Bacteria</taxon>
        <taxon>Bacillati</taxon>
        <taxon>Actinomycetota</taxon>
        <taxon>Actinomycetes</taxon>
        <taxon>Kitasatosporales</taxon>
        <taxon>Streptomycetaceae</taxon>
        <taxon>Streptantibioticus</taxon>
    </lineage>
</organism>
<reference evidence="2" key="1">
    <citation type="submission" date="2023-05" db="EMBL/GenBank/DDBJ databases">
        <title>Streptantibioticus silvisoli sp. nov., acidotolerant actinomycetes 1 from pine litter.</title>
        <authorList>
            <person name="Swiecimska M."/>
            <person name="Golinska P."/>
            <person name="Sangal V."/>
            <person name="Wachnowicz B."/>
            <person name="Goodfellow M."/>
        </authorList>
    </citation>
    <scope>NUCLEOTIDE SEQUENCE</scope>
    <source>
        <strain evidence="2">SL13</strain>
    </source>
</reference>
<evidence type="ECO:0000256" key="1">
    <source>
        <dbReference type="SAM" id="SignalP"/>
    </source>
</evidence>
<sequence length="101" mass="10487">MKRAMKMLGALAAAATVAVAVPQSALAAGGVLVVNGTVYENPQGCYESELWPLRVENRTDQPVIIFSGSGCSGEELRVVFPGQHAVAEFGQSVSVPDPNGD</sequence>
<accession>A0AA90H1Y6</accession>
<protein>
    <recommendedName>
        <fullName evidence="3">Secreted protein</fullName>
    </recommendedName>
</protein>
<feature type="signal peptide" evidence="1">
    <location>
        <begin position="1"/>
        <end position="27"/>
    </location>
</feature>
<evidence type="ECO:0000313" key="2">
    <source>
        <dbReference type="EMBL" id="MDI5969826.1"/>
    </source>
</evidence>
<dbReference type="EMBL" id="JABXJJ020000011">
    <property type="protein sequence ID" value="MDI5969826.1"/>
    <property type="molecule type" value="Genomic_DNA"/>
</dbReference>
<dbReference type="AlphaFoldDB" id="A0AA90H1Y6"/>
<comment type="caution">
    <text evidence="2">The sequence shown here is derived from an EMBL/GenBank/DDBJ whole genome shotgun (WGS) entry which is preliminary data.</text>
</comment>
<gene>
    <name evidence="2" type="ORF">POF50_010845</name>
</gene>
<feature type="chain" id="PRO_5041693177" description="Secreted protein" evidence="1">
    <location>
        <begin position="28"/>
        <end position="101"/>
    </location>
</feature>
<dbReference type="RefSeq" id="WP_271318906.1">
    <property type="nucleotide sequence ID" value="NZ_JABXJJ020000011.1"/>
</dbReference>
<keyword evidence="1" id="KW-0732">Signal</keyword>
<evidence type="ECO:0008006" key="3">
    <source>
        <dbReference type="Google" id="ProtNLM"/>
    </source>
</evidence>